<dbReference type="Pfam" id="PF00174">
    <property type="entry name" value="Oxidored_molyb"/>
    <property type="match status" value="1"/>
</dbReference>
<sequence length="456" mass="48722">MGRGPFPGPVPAYRRYMRDHDPRFPSSPGFWRSPLRGPRFTSVLGLVLLAGITVLFLTGLLSYAAYNPNLSPVNDQTPGKGLLGFYLFAWPTDPPWLYRLTQGVHVTLGLVLIPVLLAKLWSVVPRLFTLPPARSLAHALERISLLLLVGGALFEFVTGVLNVQLDYLFPGSFYPLHFYGAWVFFAAFVAHAVLKAPAAVRNVRRMRAGTEDARGGAEEDARGGAEGDARGGAEGDAEGDGLVSPRPGAPTVSRRGALWTVGGGSLLLLGTSAGRNFDGPLRATALLAPHGGPEPGTGPNGFQINKTAAYAGIDAAETGEDAWRLVVTGRTGTVRLGRADLLRLPLYGAALPIACVEGWSTSDQRWRGVRLRDLAALVGFDGDPPDVFVESLQRRGAFRHGALRANQVADPRSLLALYVNGAALSQDHGYPARIIVPAAPGVLNTKWVARMTFGDL</sequence>
<feature type="domain" description="Oxidoreductase molybdopterin-binding" evidence="3">
    <location>
        <begin position="320"/>
        <end position="453"/>
    </location>
</feature>
<dbReference type="PANTHER" id="PTHR43032:SF2">
    <property type="entry name" value="BLL0505 PROTEIN"/>
    <property type="match status" value="1"/>
</dbReference>
<protein>
    <recommendedName>
        <fullName evidence="3">Oxidoreductase molybdopterin-binding domain-containing protein</fullName>
    </recommendedName>
</protein>
<proteinExistence type="predicted"/>
<keyword evidence="5" id="KW-1185">Reference proteome</keyword>
<organism evidence="4 5">
    <name type="scientific">Streptomyces pactum</name>
    <dbReference type="NCBI Taxonomy" id="68249"/>
    <lineage>
        <taxon>Bacteria</taxon>
        <taxon>Bacillati</taxon>
        <taxon>Actinomycetota</taxon>
        <taxon>Actinomycetes</taxon>
        <taxon>Kitasatosporales</taxon>
        <taxon>Streptomycetaceae</taxon>
        <taxon>Streptomyces</taxon>
    </lineage>
</organism>
<dbReference type="AlphaFoldDB" id="A0A1S6J9W4"/>
<keyword evidence="2" id="KW-1133">Transmembrane helix</keyword>
<dbReference type="KEGG" id="spac:B1H29_17850"/>
<dbReference type="STRING" id="68249.BC342_17575"/>
<feature type="transmembrane region" description="Helical" evidence="2">
    <location>
        <begin position="104"/>
        <end position="124"/>
    </location>
</feature>
<dbReference type="InterPro" id="IPR016174">
    <property type="entry name" value="Di-haem_cyt_TM"/>
</dbReference>
<evidence type="ECO:0000256" key="2">
    <source>
        <dbReference type="SAM" id="Phobius"/>
    </source>
</evidence>
<feature type="compositionally biased region" description="Basic and acidic residues" evidence="1">
    <location>
        <begin position="209"/>
        <end position="233"/>
    </location>
</feature>
<dbReference type="InterPro" id="IPR008335">
    <property type="entry name" value="Mopterin_OxRdtase_euk"/>
</dbReference>
<feature type="transmembrane region" description="Helical" evidence="2">
    <location>
        <begin position="145"/>
        <end position="165"/>
    </location>
</feature>
<dbReference type="PANTHER" id="PTHR43032">
    <property type="entry name" value="PROTEIN-METHIONINE-SULFOXIDE REDUCTASE"/>
    <property type="match status" value="1"/>
</dbReference>
<dbReference type="EMBL" id="CP019724">
    <property type="protein sequence ID" value="AQS68549.1"/>
    <property type="molecule type" value="Genomic_DNA"/>
</dbReference>
<keyword evidence="2" id="KW-0812">Transmembrane</keyword>
<feature type="transmembrane region" description="Helical" evidence="2">
    <location>
        <begin position="43"/>
        <end position="66"/>
    </location>
</feature>
<evidence type="ECO:0000259" key="3">
    <source>
        <dbReference type="Pfam" id="PF00174"/>
    </source>
</evidence>
<name>A0A1S6J9W4_9ACTN</name>
<evidence type="ECO:0000313" key="4">
    <source>
        <dbReference type="EMBL" id="AQS68549.1"/>
    </source>
</evidence>
<dbReference type="CDD" id="cd00321">
    <property type="entry name" value="SO_family_Moco"/>
    <property type="match status" value="1"/>
</dbReference>
<accession>A0A1S6J9W4</accession>
<dbReference type="Proteomes" id="UP000189443">
    <property type="component" value="Chromosome"/>
</dbReference>
<dbReference type="SUPFAM" id="SSF56524">
    <property type="entry name" value="Oxidoreductase molybdopterin-binding domain"/>
    <property type="match status" value="1"/>
</dbReference>
<dbReference type="InterPro" id="IPR000572">
    <property type="entry name" value="OxRdtase_Mopterin-bd_dom"/>
</dbReference>
<dbReference type="GO" id="GO:0016491">
    <property type="term" value="F:oxidoreductase activity"/>
    <property type="evidence" value="ECO:0007669"/>
    <property type="project" value="InterPro"/>
</dbReference>
<dbReference type="GO" id="GO:0022904">
    <property type="term" value="P:respiratory electron transport chain"/>
    <property type="evidence" value="ECO:0007669"/>
    <property type="project" value="InterPro"/>
</dbReference>
<evidence type="ECO:0000256" key="1">
    <source>
        <dbReference type="SAM" id="MobiDB-lite"/>
    </source>
</evidence>
<evidence type="ECO:0000313" key="5">
    <source>
        <dbReference type="Proteomes" id="UP000189443"/>
    </source>
</evidence>
<gene>
    <name evidence="4" type="ORF">B1H29_17850</name>
</gene>
<feature type="transmembrane region" description="Helical" evidence="2">
    <location>
        <begin position="177"/>
        <end position="198"/>
    </location>
</feature>
<dbReference type="SUPFAM" id="SSF81342">
    <property type="entry name" value="Transmembrane di-heme cytochromes"/>
    <property type="match status" value="1"/>
</dbReference>
<keyword evidence="2" id="KW-0472">Membrane</keyword>
<dbReference type="Gene3D" id="3.90.420.10">
    <property type="entry name" value="Oxidoreductase, molybdopterin-binding domain"/>
    <property type="match status" value="1"/>
</dbReference>
<dbReference type="InterPro" id="IPR036374">
    <property type="entry name" value="OxRdtase_Mopterin-bd_sf"/>
</dbReference>
<feature type="region of interest" description="Disordered" evidence="1">
    <location>
        <begin position="209"/>
        <end position="255"/>
    </location>
</feature>
<dbReference type="GO" id="GO:0016020">
    <property type="term" value="C:membrane"/>
    <property type="evidence" value="ECO:0007669"/>
    <property type="project" value="InterPro"/>
</dbReference>
<reference evidence="4 5" key="1">
    <citation type="submission" date="2017-02" db="EMBL/GenBank/DDBJ databases">
        <title>Streptomyces pactum ACT12 Genome sequencing and assembly.</title>
        <authorList>
            <person name="Xue Q."/>
            <person name="Yan X."/>
            <person name="Jia L."/>
            <person name="Yan H."/>
        </authorList>
    </citation>
    <scope>NUCLEOTIDE SEQUENCE [LARGE SCALE GENOMIC DNA]</scope>
    <source>
        <strain evidence="4 5">ACT12</strain>
    </source>
</reference>
<dbReference type="PRINTS" id="PR00407">
    <property type="entry name" value="EUMOPTERIN"/>
</dbReference>